<dbReference type="Gene3D" id="3.90.400.10">
    <property type="entry name" value="Oligo-1,6-glucosidase, Domain 2"/>
    <property type="match status" value="1"/>
</dbReference>
<dbReference type="InterPro" id="IPR004185">
    <property type="entry name" value="Glyco_hydro_13_lg-like_dom"/>
</dbReference>
<feature type="domain" description="Glycosyl hydrolase family 13 catalytic" evidence="4">
    <location>
        <begin position="135"/>
        <end position="492"/>
    </location>
</feature>
<keyword evidence="3 5" id="KW-0326">Glycosidase</keyword>
<comment type="similarity">
    <text evidence="1">Belongs to the glycosyl hydrolase 13 family.</text>
</comment>
<dbReference type="CDD" id="cd02857">
    <property type="entry name" value="E_set_CDase_PDE_N"/>
    <property type="match status" value="1"/>
</dbReference>
<dbReference type="AlphaFoldDB" id="A0A1T4YB69"/>
<keyword evidence="2" id="KW-0378">Hydrolase</keyword>
<evidence type="ECO:0000259" key="4">
    <source>
        <dbReference type="SMART" id="SM00642"/>
    </source>
</evidence>
<gene>
    <name evidence="5" type="ORF">SAMN05443428_13315</name>
</gene>
<accession>A0A1T4YB69</accession>
<evidence type="ECO:0000313" key="6">
    <source>
        <dbReference type="Proteomes" id="UP000190105"/>
    </source>
</evidence>
<proteinExistence type="inferred from homology"/>
<dbReference type="SUPFAM" id="SSF81296">
    <property type="entry name" value="E set domains"/>
    <property type="match status" value="1"/>
</dbReference>
<dbReference type="Pfam" id="PF02903">
    <property type="entry name" value="Alpha-amylase_N"/>
    <property type="match status" value="1"/>
</dbReference>
<keyword evidence="6" id="KW-1185">Reference proteome</keyword>
<dbReference type="Proteomes" id="UP000190105">
    <property type="component" value="Unassembled WGS sequence"/>
</dbReference>
<evidence type="ECO:0000313" key="5">
    <source>
        <dbReference type="EMBL" id="SKA99019.1"/>
    </source>
</evidence>
<dbReference type="Gene3D" id="3.20.20.80">
    <property type="entry name" value="Glycosidases"/>
    <property type="match status" value="1"/>
</dbReference>
<dbReference type="PANTHER" id="PTHR10357:SF210">
    <property type="entry name" value="MALTODEXTRIN GLUCOSIDASE"/>
    <property type="match status" value="1"/>
</dbReference>
<sequence>MNLHAIYHITDVPYAYAEDENNLFIMIRTEKKGVKGCRLFYKDRYDWENPFNVKNMELKNRDNLFDYFETVINLQKNRYRYFFELEDFNGNILYYNERGFHEKSVCEAGAFEFPYIASADVYKSPSWAQEGIVYQIFPDRFCNGDKSNDPLGVKSWGDDVTAASMFGGDLEGIINKLDYLESLGITIIYLTPVFLSTTNHKYNTRDYYKIDPHFGDVNTAKRLVENAHKRGIKVIFDAVFNHSGDDFFAFLDVLKNQEESKYKDWYFIKEFPVSTEKINYETFADNVSIMPKLNTSNLDVREYLLDVSEFWIKEVGIDGWRLDVCDEVDHLFWREFRKRVKSANKEAFIIGEICHEAVSFLKGEQLDSIMNYPFRDVMIDYFAKRSIKADKMINELSAKRALYMKKINMNLLNLLGSHDRARFLTECGNHVERLKLAAAFQYTYIGIPYIYYGDEIGMSGGHDPECRRCMEWDEKKQNRELFNYYKTLNRIRKENKVLVYGDFINVYSQGSITAFKRINNKDVILVILNNCDEENSLKSEDIKGNYINLFTGEKIHLFDSIILKPNDINILKLSHE</sequence>
<dbReference type="CDD" id="cd11338">
    <property type="entry name" value="AmyAc_CMD"/>
    <property type="match status" value="1"/>
</dbReference>
<dbReference type="InterPro" id="IPR006047">
    <property type="entry name" value="GH13_cat_dom"/>
</dbReference>
<dbReference type="InterPro" id="IPR045857">
    <property type="entry name" value="O16G_dom_2"/>
</dbReference>
<dbReference type="EMBL" id="FUYH01000033">
    <property type="protein sequence ID" value="SKA99019.1"/>
    <property type="molecule type" value="Genomic_DNA"/>
</dbReference>
<dbReference type="InterPro" id="IPR013780">
    <property type="entry name" value="Glyco_hydro_b"/>
</dbReference>
<dbReference type="InterPro" id="IPR017853">
    <property type="entry name" value="GH"/>
</dbReference>
<dbReference type="Pfam" id="PF00128">
    <property type="entry name" value="Alpha-amylase"/>
    <property type="match status" value="1"/>
</dbReference>
<name>A0A1T4YB69_9CLOT</name>
<protein>
    <submittedName>
        <fullName evidence="5">Glycosidase</fullName>
    </submittedName>
</protein>
<dbReference type="Gene3D" id="2.60.40.1180">
    <property type="entry name" value="Golgi alpha-mannosidase II"/>
    <property type="match status" value="1"/>
</dbReference>
<dbReference type="PANTHER" id="PTHR10357">
    <property type="entry name" value="ALPHA-AMYLASE FAMILY MEMBER"/>
    <property type="match status" value="1"/>
</dbReference>
<dbReference type="SMART" id="SM00642">
    <property type="entry name" value="Aamy"/>
    <property type="match status" value="1"/>
</dbReference>
<organism evidence="5 6">
    <name type="scientific">Caloramator quimbayensis</name>
    <dbReference type="NCBI Taxonomy" id="1147123"/>
    <lineage>
        <taxon>Bacteria</taxon>
        <taxon>Bacillati</taxon>
        <taxon>Bacillota</taxon>
        <taxon>Clostridia</taxon>
        <taxon>Eubacteriales</taxon>
        <taxon>Clostridiaceae</taxon>
        <taxon>Caloramator</taxon>
    </lineage>
</organism>
<dbReference type="RefSeq" id="WP_078697642.1">
    <property type="nucleotide sequence ID" value="NZ_FUYH01000033.1"/>
</dbReference>
<evidence type="ECO:0000256" key="1">
    <source>
        <dbReference type="ARBA" id="ARBA00008061"/>
    </source>
</evidence>
<dbReference type="SUPFAM" id="SSF51445">
    <property type="entry name" value="(Trans)glycosidases"/>
    <property type="match status" value="1"/>
</dbReference>
<evidence type="ECO:0000256" key="2">
    <source>
        <dbReference type="ARBA" id="ARBA00022801"/>
    </source>
</evidence>
<dbReference type="Gene3D" id="2.60.40.10">
    <property type="entry name" value="Immunoglobulins"/>
    <property type="match status" value="1"/>
</dbReference>
<dbReference type="InterPro" id="IPR013783">
    <property type="entry name" value="Ig-like_fold"/>
</dbReference>
<dbReference type="InterPro" id="IPR014756">
    <property type="entry name" value="Ig_E-set"/>
</dbReference>
<evidence type="ECO:0000256" key="3">
    <source>
        <dbReference type="ARBA" id="ARBA00023295"/>
    </source>
</evidence>
<dbReference type="GO" id="GO:0004553">
    <property type="term" value="F:hydrolase activity, hydrolyzing O-glycosyl compounds"/>
    <property type="evidence" value="ECO:0007669"/>
    <property type="project" value="InterPro"/>
</dbReference>
<dbReference type="STRING" id="1147123.SAMN05443428_13315"/>
<dbReference type="SUPFAM" id="SSF51011">
    <property type="entry name" value="Glycosyl hydrolase domain"/>
    <property type="match status" value="1"/>
</dbReference>
<dbReference type="OrthoDB" id="9805159at2"/>
<dbReference type="GO" id="GO:0005975">
    <property type="term" value="P:carbohydrate metabolic process"/>
    <property type="evidence" value="ECO:0007669"/>
    <property type="project" value="InterPro"/>
</dbReference>
<reference evidence="6" key="1">
    <citation type="submission" date="2017-02" db="EMBL/GenBank/DDBJ databases">
        <authorList>
            <person name="Varghese N."/>
            <person name="Submissions S."/>
        </authorList>
    </citation>
    <scope>NUCLEOTIDE SEQUENCE [LARGE SCALE GENOMIC DNA]</scope>
    <source>
        <strain evidence="6">USBA 833</strain>
    </source>
</reference>